<gene>
    <name evidence="1" type="ORF">GSLYS_00009231001</name>
</gene>
<evidence type="ECO:0000313" key="1">
    <source>
        <dbReference type="EMBL" id="CAL1535271.1"/>
    </source>
</evidence>
<reference evidence="1 2" key="1">
    <citation type="submission" date="2024-04" db="EMBL/GenBank/DDBJ databases">
        <authorList>
            <consortium name="Genoscope - CEA"/>
            <person name="William W."/>
        </authorList>
    </citation>
    <scope>NUCLEOTIDE SEQUENCE [LARGE SCALE GENOMIC DNA]</scope>
</reference>
<dbReference type="InterPro" id="IPR011735">
    <property type="entry name" value="WlaTC/HtrL_glycosyltransf"/>
</dbReference>
<dbReference type="AlphaFoldDB" id="A0AAV2HSJ1"/>
<accession>A0AAV2HSJ1</accession>
<dbReference type="Pfam" id="PF09612">
    <property type="entry name" value="HtrL_YibB"/>
    <property type="match status" value="1"/>
</dbReference>
<dbReference type="EMBL" id="CAXITT010000196">
    <property type="protein sequence ID" value="CAL1535271.1"/>
    <property type="molecule type" value="Genomic_DNA"/>
</dbReference>
<keyword evidence="2" id="KW-1185">Reference proteome</keyword>
<evidence type="ECO:0000313" key="2">
    <source>
        <dbReference type="Proteomes" id="UP001497497"/>
    </source>
</evidence>
<dbReference type="Proteomes" id="UP001497497">
    <property type="component" value="Unassembled WGS sequence"/>
</dbReference>
<feature type="non-terminal residue" evidence="1">
    <location>
        <position position="126"/>
    </location>
</feature>
<sequence length="126" mass="14418">MWLIPSNRRRQLSAGFVLLVVLSVLAVCGVHQYKAWLKAAEDSIAAMGWEGFGPERGVYNFTVVTAMLDIGRGAWDEQSRPYNTYLLYMQQMLRLDVNVAVFVDPKGRPFIDWMRRGREGRTHVVV</sequence>
<protein>
    <submittedName>
        <fullName evidence="1">Uncharacterized protein</fullName>
    </submittedName>
</protein>
<organism evidence="1 2">
    <name type="scientific">Lymnaea stagnalis</name>
    <name type="common">Great pond snail</name>
    <name type="synonym">Helix stagnalis</name>
    <dbReference type="NCBI Taxonomy" id="6523"/>
    <lineage>
        <taxon>Eukaryota</taxon>
        <taxon>Metazoa</taxon>
        <taxon>Spiralia</taxon>
        <taxon>Lophotrochozoa</taxon>
        <taxon>Mollusca</taxon>
        <taxon>Gastropoda</taxon>
        <taxon>Heterobranchia</taxon>
        <taxon>Euthyneura</taxon>
        <taxon>Panpulmonata</taxon>
        <taxon>Hygrophila</taxon>
        <taxon>Lymnaeoidea</taxon>
        <taxon>Lymnaeidae</taxon>
        <taxon>Lymnaea</taxon>
    </lineage>
</organism>
<name>A0AAV2HSJ1_LYMST</name>
<proteinExistence type="predicted"/>
<comment type="caution">
    <text evidence="1">The sequence shown here is derived from an EMBL/GenBank/DDBJ whole genome shotgun (WGS) entry which is preliminary data.</text>
</comment>